<dbReference type="GO" id="GO:0003676">
    <property type="term" value="F:nucleic acid binding"/>
    <property type="evidence" value="ECO:0007669"/>
    <property type="project" value="InterPro"/>
</dbReference>
<dbReference type="AlphaFoldDB" id="A0AAV7H7W3"/>
<dbReference type="PANTHER" id="PTHR13068:SF113">
    <property type="entry name" value="TRANSCRIPTION TERMINATION FACTOR MTEF18, MITOCHONDRIAL"/>
    <property type="match status" value="1"/>
</dbReference>
<dbReference type="Proteomes" id="UP000775213">
    <property type="component" value="Unassembled WGS sequence"/>
</dbReference>
<evidence type="ECO:0000256" key="2">
    <source>
        <dbReference type="ARBA" id="ARBA00022472"/>
    </source>
</evidence>
<keyword evidence="2" id="KW-0806">Transcription termination</keyword>
<accession>A0AAV7H7W3</accession>
<evidence type="ECO:0000313" key="4">
    <source>
        <dbReference type="EMBL" id="KAH0464527.1"/>
    </source>
</evidence>
<evidence type="ECO:0000256" key="3">
    <source>
        <dbReference type="ARBA" id="ARBA00022946"/>
    </source>
</evidence>
<comment type="caution">
    <text evidence="4">The sequence shown here is derived from an EMBL/GenBank/DDBJ whole genome shotgun (WGS) entry which is preliminary data.</text>
</comment>
<keyword evidence="3" id="KW-0809">Transit peptide</keyword>
<dbReference type="GO" id="GO:0006353">
    <property type="term" value="P:DNA-templated transcription termination"/>
    <property type="evidence" value="ECO:0007669"/>
    <property type="project" value="UniProtKB-KW"/>
</dbReference>
<comment type="similarity">
    <text evidence="1">Belongs to the mTERF family.</text>
</comment>
<evidence type="ECO:0000256" key="1">
    <source>
        <dbReference type="ARBA" id="ARBA00007692"/>
    </source>
</evidence>
<evidence type="ECO:0000313" key="5">
    <source>
        <dbReference type="Proteomes" id="UP000775213"/>
    </source>
</evidence>
<dbReference type="EMBL" id="JAGFBR010000007">
    <property type="protein sequence ID" value="KAH0464527.1"/>
    <property type="molecule type" value="Genomic_DNA"/>
</dbReference>
<keyword evidence="2" id="KW-0805">Transcription regulation</keyword>
<dbReference type="Pfam" id="PF02536">
    <property type="entry name" value="mTERF"/>
    <property type="match status" value="1"/>
</dbReference>
<sequence>MRLLPSAYTAGAFSLFLISRRFLSSSTTTSSSSFRKLKNLHYRNRTRALAEAKLALTEYLHATRALPFTLADHIASNSPVSLSTFVSQIPFNNAIPSDFPRILRSFFAYRPVNEFDFFFESIGLFPSHPSLPSGTPLFLSDDARLLAAVSSLLRFGFPWTLLGLLYLDSPSIFSSPPGHLLHRLQRFEALGFTRVCVIAICLTFPSTLSAAEEDVETERLFRDLKIVFVDYGLDGCAGDDVELLLRFCRRIRMFYDICSGKGFMGELMGRSKRIFVEIEESVLAQRLRFFLKLGMRREQIGAFTLKNVEIFYLDLDNPEILIPDYLVRVGLSKEETDSLMKRHPYVMGKNKLGNLPGIMRALDLDKWFCTKIVDEKNIHFLSPSYAYVDSCDNELETEFMYDLKRIKLVKQHQFVEVKVDFFLSIGFGKNKMTSKAIGLVSGNKELLEERFDCLIGMGIKYDMLCRMIIAAPKILNQCENMLHQKVKYLCQDLGYPIEYLNSFPAFLCFDLENRIKLRYKILNWLRDNGLVKKPFAPATVLANSEKRFIFNLSCIHPAAPKQWLERFSSHNDRNADKETS</sequence>
<keyword evidence="5" id="KW-1185">Reference proteome</keyword>
<organism evidence="4 5">
    <name type="scientific">Dendrobium chrysotoxum</name>
    <name type="common">Orchid</name>
    <dbReference type="NCBI Taxonomy" id="161865"/>
    <lineage>
        <taxon>Eukaryota</taxon>
        <taxon>Viridiplantae</taxon>
        <taxon>Streptophyta</taxon>
        <taxon>Embryophyta</taxon>
        <taxon>Tracheophyta</taxon>
        <taxon>Spermatophyta</taxon>
        <taxon>Magnoliopsida</taxon>
        <taxon>Liliopsida</taxon>
        <taxon>Asparagales</taxon>
        <taxon>Orchidaceae</taxon>
        <taxon>Epidendroideae</taxon>
        <taxon>Malaxideae</taxon>
        <taxon>Dendrobiinae</taxon>
        <taxon>Dendrobium</taxon>
    </lineage>
</organism>
<dbReference type="InterPro" id="IPR038538">
    <property type="entry name" value="MTERF_sf"/>
</dbReference>
<reference evidence="4 5" key="1">
    <citation type="journal article" date="2021" name="Hortic Res">
        <title>Chromosome-scale assembly of the Dendrobium chrysotoxum genome enhances the understanding of orchid evolution.</title>
        <authorList>
            <person name="Zhang Y."/>
            <person name="Zhang G.Q."/>
            <person name="Zhang D."/>
            <person name="Liu X.D."/>
            <person name="Xu X.Y."/>
            <person name="Sun W.H."/>
            <person name="Yu X."/>
            <person name="Zhu X."/>
            <person name="Wang Z.W."/>
            <person name="Zhao X."/>
            <person name="Zhong W.Y."/>
            <person name="Chen H."/>
            <person name="Yin W.L."/>
            <person name="Huang T."/>
            <person name="Niu S.C."/>
            <person name="Liu Z.J."/>
        </authorList>
    </citation>
    <scope>NUCLEOTIDE SEQUENCE [LARGE SCALE GENOMIC DNA]</scope>
    <source>
        <strain evidence="4">Lindl</strain>
    </source>
</reference>
<dbReference type="SMART" id="SM00733">
    <property type="entry name" value="Mterf"/>
    <property type="match status" value="5"/>
</dbReference>
<gene>
    <name evidence="4" type="ORF">IEQ34_007313</name>
</gene>
<dbReference type="InterPro" id="IPR003690">
    <property type="entry name" value="MTERF"/>
</dbReference>
<protein>
    <recommendedName>
        <fullName evidence="6">Transcription termination factor MTEF18, mitochondrial</fullName>
    </recommendedName>
</protein>
<keyword evidence="2" id="KW-0804">Transcription</keyword>
<proteinExistence type="inferred from homology"/>
<dbReference type="PANTHER" id="PTHR13068">
    <property type="entry name" value="CGI-12 PROTEIN-RELATED"/>
    <property type="match status" value="1"/>
</dbReference>
<evidence type="ECO:0008006" key="6">
    <source>
        <dbReference type="Google" id="ProtNLM"/>
    </source>
</evidence>
<dbReference type="Gene3D" id="1.25.70.10">
    <property type="entry name" value="Transcription termination factor 3, mitochondrial"/>
    <property type="match status" value="3"/>
</dbReference>
<name>A0AAV7H7W3_DENCH</name>